<dbReference type="PANTHER" id="PTHR40942">
    <property type="match status" value="1"/>
</dbReference>
<dbReference type="InterPro" id="IPR004617">
    <property type="entry name" value="ApaH"/>
</dbReference>
<comment type="similarity">
    <text evidence="2 5">Belongs to the Ap4A hydrolase family.</text>
</comment>
<evidence type="ECO:0000256" key="1">
    <source>
        <dbReference type="ARBA" id="ARBA00003413"/>
    </source>
</evidence>
<evidence type="ECO:0000259" key="6">
    <source>
        <dbReference type="Pfam" id="PF00149"/>
    </source>
</evidence>
<feature type="domain" description="Calcineurin-like phosphoesterase" evidence="6">
    <location>
        <begin position="1"/>
        <end position="158"/>
    </location>
</feature>
<dbReference type="HAMAP" id="MF_00199">
    <property type="entry name" value="ApaH"/>
    <property type="match status" value="1"/>
</dbReference>
<comment type="function">
    <text evidence="1 5">Hydrolyzes diadenosine 5',5'''-P1,P4-tetraphosphate to yield ADP.</text>
</comment>
<gene>
    <name evidence="5 7" type="primary">apaH</name>
    <name evidence="7" type="ORF">NSCAC_0939</name>
</gene>
<dbReference type="InterPro" id="IPR029052">
    <property type="entry name" value="Metallo-depent_PP-like"/>
</dbReference>
<dbReference type="EMBL" id="LR778175">
    <property type="protein sequence ID" value="CAB1275981.1"/>
    <property type="molecule type" value="Genomic_DNA"/>
</dbReference>
<evidence type="ECO:0000313" key="7">
    <source>
        <dbReference type="EMBL" id="CAB1275981.1"/>
    </source>
</evidence>
<keyword evidence="8" id="KW-1185">Reference proteome</keyword>
<evidence type="ECO:0000256" key="5">
    <source>
        <dbReference type="HAMAP-Rule" id="MF_00199"/>
    </source>
</evidence>
<dbReference type="Proteomes" id="UP000516072">
    <property type="component" value="Chromosome"/>
</dbReference>
<name>A0A7G1Q9P5_9GAMM</name>
<dbReference type="Gene3D" id="3.60.21.10">
    <property type="match status" value="1"/>
</dbReference>
<dbReference type="NCBIfam" id="NF001204">
    <property type="entry name" value="PRK00166.1"/>
    <property type="match status" value="1"/>
</dbReference>
<dbReference type="InterPro" id="IPR004843">
    <property type="entry name" value="Calcineurin-like_PHP"/>
</dbReference>
<evidence type="ECO:0000256" key="4">
    <source>
        <dbReference type="ARBA" id="ARBA00049417"/>
    </source>
</evidence>
<dbReference type="PIRSF" id="PIRSF000903">
    <property type="entry name" value="B5n-ttraPtase_sm"/>
    <property type="match status" value="1"/>
</dbReference>
<dbReference type="SUPFAM" id="SSF56300">
    <property type="entry name" value="Metallo-dependent phosphatases"/>
    <property type="match status" value="1"/>
</dbReference>
<organism evidence="7 8">
    <name type="scientific">Candidatus Nitrosacidococcus tergens</name>
    <dbReference type="NCBI Taxonomy" id="553981"/>
    <lineage>
        <taxon>Bacteria</taxon>
        <taxon>Pseudomonadati</taxon>
        <taxon>Pseudomonadota</taxon>
        <taxon>Gammaproteobacteria</taxon>
        <taxon>Chromatiales</taxon>
        <taxon>Chromatiaceae</taxon>
        <taxon>Candidatus Nitrosacidococcus</taxon>
    </lineage>
</organism>
<evidence type="ECO:0000313" key="8">
    <source>
        <dbReference type="Proteomes" id="UP000516072"/>
    </source>
</evidence>
<dbReference type="EC" id="3.6.1.41" evidence="5"/>
<evidence type="ECO:0000256" key="3">
    <source>
        <dbReference type="ARBA" id="ARBA00022801"/>
    </source>
</evidence>
<sequence length="278" mass="31779">MAIYAIGDIQGCYDELQQLLNHIQFNAKCDQLWFTGDLVNRGPKSLETLRFIRSLGDRAVTVLGNHDLHLLALAAKIKEPSLSDTLSTILDASDREELITWLRYRPLLYQGSLLNIIMVHAGLLPQWDIPRGVVYARSLEKVLQGESWQEFLAHMYGDTPNKWREDLRGWDRLRLISNGLTRVRYCNSVGEISLKEKYSPNSETSNKGLIPWFDMSIRKHQKTKVIFGHWATLNPGIYNQSMFALDGGCVWGGKLVALRIDSDIPQWFSIPCPCYKNI</sequence>
<dbReference type="RefSeq" id="WP_197743687.1">
    <property type="nucleotide sequence ID" value="NZ_LR778175.1"/>
</dbReference>
<reference evidence="7 8" key="1">
    <citation type="submission" date="2020-03" db="EMBL/GenBank/DDBJ databases">
        <authorList>
            <person name="Picone N."/>
        </authorList>
    </citation>
    <scope>NUCLEOTIDE SEQUENCE [LARGE SCALE GENOMIC DNA]</scope>
    <source>
        <strain evidence="7">NSCAC1</strain>
    </source>
</reference>
<proteinExistence type="inferred from homology"/>
<dbReference type="GO" id="GO:0008803">
    <property type="term" value="F:bis(5'-nucleosyl)-tetraphosphatase (symmetrical) activity"/>
    <property type="evidence" value="ECO:0007669"/>
    <property type="project" value="UniProtKB-UniRule"/>
</dbReference>
<dbReference type="Pfam" id="PF00149">
    <property type="entry name" value="Metallophos"/>
    <property type="match status" value="1"/>
</dbReference>
<dbReference type="CDD" id="cd07422">
    <property type="entry name" value="MPP_ApaH"/>
    <property type="match status" value="1"/>
</dbReference>
<accession>A0A7G1Q9P5</accession>
<dbReference type="AlphaFoldDB" id="A0A7G1Q9P5"/>
<dbReference type="PANTHER" id="PTHR40942:SF4">
    <property type="entry name" value="CYTOCHROME C5"/>
    <property type="match status" value="1"/>
</dbReference>
<keyword evidence="3 5" id="KW-0378">Hydrolase</keyword>
<comment type="catalytic activity">
    <reaction evidence="4 5">
        <text>P(1),P(4)-bis(5'-adenosyl) tetraphosphate + H2O = 2 ADP + 2 H(+)</text>
        <dbReference type="Rhea" id="RHEA:24252"/>
        <dbReference type="ChEBI" id="CHEBI:15377"/>
        <dbReference type="ChEBI" id="CHEBI:15378"/>
        <dbReference type="ChEBI" id="CHEBI:58141"/>
        <dbReference type="ChEBI" id="CHEBI:456216"/>
        <dbReference type="EC" id="3.6.1.41"/>
    </reaction>
</comment>
<dbReference type="KEGG" id="ntg:NSCAC_0939"/>
<evidence type="ECO:0000256" key="2">
    <source>
        <dbReference type="ARBA" id="ARBA00005419"/>
    </source>
</evidence>
<protein>
    <recommendedName>
        <fullName evidence="5">Bis(5'-nucleosyl)-tetraphosphatase, symmetrical</fullName>
        <ecNumber evidence="5">3.6.1.41</ecNumber>
    </recommendedName>
    <alternativeName>
        <fullName evidence="5">Ap4A hydrolase</fullName>
    </alternativeName>
    <alternativeName>
        <fullName evidence="5">Diadenosine 5',5'''-P1,P4-tetraphosphate pyrophosphohydrolase</fullName>
    </alternativeName>
    <alternativeName>
        <fullName evidence="5">Diadenosine tetraphosphatase</fullName>
    </alternativeName>
</protein>
<dbReference type="NCBIfam" id="TIGR00668">
    <property type="entry name" value="apaH"/>
    <property type="match status" value="1"/>
</dbReference>